<organism evidence="2 3">
    <name type="scientific">Brachybacterium massiliense</name>
    <dbReference type="NCBI Taxonomy" id="1755098"/>
    <lineage>
        <taxon>Bacteria</taxon>
        <taxon>Bacillati</taxon>
        <taxon>Actinomycetota</taxon>
        <taxon>Actinomycetes</taxon>
        <taxon>Micrococcales</taxon>
        <taxon>Dermabacteraceae</taxon>
        <taxon>Brachybacterium</taxon>
    </lineage>
</organism>
<accession>A0A921MWB1</accession>
<keyword evidence="1" id="KW-0472">Membrane</keyword>
<keyword evidence="1" id="KW-1133">Transmembrane helix</keyword>
<keyword evidence="1" id="KW-0812">Transmembrane</keyword>
<sequence>MFQDLLVQLHSLVSGLEPWQQLLALVPVGAIPFIESYLGSFLGTTLGIHPALAIPAAVLGNLLATFGAIALSGRARDAVTDGRSRRGAERERTPSRFRAKVATAFEKYGVPGVALLGPFVVASQITAPTLVALGAARSRVYLWMGISIIAWGLLFGVFGSLFLAAIV</sequence>
<feature type="transmembrane region" description="Helical" evidence="1">
    <location>
        <begin position="140"/>
        <end position="166"/>
    </location>
</feature>
<protein>
    <recommendedName>
        <fullName evidence="4">Small multidrug efflux protein</fullName>
    </recommendedName>
</protein>
<name>A0A921MWB1_9MICO</name>
<evidence type="ECO:0008006" key="4">
    <source>
        <dbReference type="Google" id="ProtNLM"/>
    </source>
</evidence>
<gene>
    <name evidence="2" type="ORF">K8V81_07420</name>
</gene>
<reference evidence="2" key="2">
    <citation type="submission" date="2021-09" db="EMBL/GenBank/DDBJ databases">
        <authorList>
            <person name="Gilroy R."/>
        </authorList>
    </citation>
    <scope>NUCLEOTIDE SEQUENCE</scope>
    <source>
        <strain evidence="2">ChiGjej5B5-22894</strain>
    </source>
</reference>
<comment type="caution">
    <text evidence="2">The sequence shown here is derived from an EMBL/GenBank/DDBJ whole genome shotgun (WGS) entry which is preliminary data.</text>
</comment>
<dbReference type="AlphaFoldDB" id="A0A921MWB1"/>
<proteinExistence type="predicted"/>
<feature type="transmembrane region" description="Helical" evidence="1">
    <location>
        <begin position="51"/>
        <end position="71"/>
    </location>
</feature>
<reference evidence="2" key="1">
    <citation type="journal article" date="2021" name="PeerJ">
        <title>Extensive microbial diversity within the chicken gut microbiome revealed by metagenomics and culture.</title>
        <authorList>
            <person name="Gilroy R."/>
            <person name="Ravi A."/>
            <person name="Getino M."/>
            <person name="Pursley I."/>
            <person name="Horton D.L."/>
            <person name="Alikhan N.F."/>
            <person name="Baker D."/>
            <person name="Gharbi K."/>
            <person name="Hall N."/>
            <person name="Watson M."/>
            <person name="Adriaenssens E.M."/>
            <person name="Foster-Nyarko E."/>
            <person name="Jarju S."/>
            <person name="Secka A."/>
            <person name="Antonio M."/>
            <person name="Oren A."/>
            <person name="Chaudhuri R.R."/>
            <person name="La Ragione R."/>
            <person name="Hildebrand F."/>
            <person name="Pallen M.J."/>
        </authorList>
    </citation>
    <scope>NUCLEOTIDE SEQUENCE</scope>
    <source>
        <strain evidence="2">ChiGjej5B5-22894</strain>
    </source>
</reference>
<evidence type="ECO:0000256" key="1">
    <source>
        <dbReference type="SAM" id="Phobius"/>
    </source>
</evidence>
<feature type="transmembrane region" description="Helical" evidence="1">
    <location>
        <begin position="113"/>
        <end position="133"/>
    </location>
</feature>
<dbReference type="Proteomes" id="UP000742460">
    <property type="component" value="Unassembled WGS sequence"/>
</dbReference>
<evidence type="ECO:0000313" key="3">
    <source>
        <dbReference type="Proteomes" id="UP000742460"/>
    </source>
</evidence>
<dbReference type="EMBL" id="DYUE01000170">
    <property type="protein sequence ID" value="HJG91540.1"/>
    <property type="molecule type" value="Genomic_DNA"/>
</dbReference>
<evidence type="ECO:0000313" key="2">
    <source>
        <dbReference type="EMBL" id="HJG91540.1"/>
    </source>
</evidence>